<dbReference type="Gene3D" id="3.40.50.300">
    <property type="entry name" value="P-loop containing nucleotide triphosphate hydrolases"/>
    <property type="match status" value="1"/>
</dbReference>
<evidence type="ECO:0000313" key="7">
    <source>
        <dbReference type="Proteomes" id="UP000681075"/>
    </source>
</evidence>
<keyword evidence="7" id="KW-1185">Reference proteome</keyword>
<comment type="caution">
    <text evidence="6">The sequence shown here is derived from an EMBL/GenBank/DDBJ whole genome shotgun (WGS) entry which is preliminary data.</text>
</comment>
<dbReference type="SUPFAM" id="SSF52540">
    <property type="entry name" value="P-loop containing nucleoside triphosphate hydrolases"/>
    <property type="match status" value="1"/>
</dbReference>
<dbReference type="InterPro" id="IPR017871">
    <property type="entry name" value="ABC_transporter-like_CS"/>
</dbReference>
<comment type="similarity">
    <text evidence="1">Belongs to the ABC transporter superfamily.</text>
</comment>
<sequence>MRAIRFLFESRLRGGSRMSTIFPARTIIRLEDLALSFDKQGNDLGRPIFEHLDLEIEQGEFICVLGPSGTGKSTLLRVVAGLLPPSEGKVHLTSRVDGAARRIGFVFQDARLLPWRRAIDNAAFGLEALNIPRAERRQRAAAALAQVGLAGLEQRWPHQLSGGQRQRVALARAVAIEPDFLLMDEPFAALDAITRREMQDELVRLWQASGATVLFVTHDVEEARYLADRIVVLEGSPARLAAVRRVSSSRKERALRRAADQTLHLAESIEEWTI</sequence>
<organism evidence="6 7">
    <name type="scientific">Roseiterribacter gracilis</name>
    <dbReference type="NCBI Taxonomy" id="2812848"/>
    <lineage>
        <taxon>Bacteria</taxon>
        <taxon>Pseudomonadati</taxon>
        <taxon>Pseudomonadota</taxon>
        <taxon>Alphaproteobacteria</taxon>
        <taxon>Rhodospirillales</taxon>
        <taxon>Roseiterribacteraceae</taxon>
        <taxon>Roseiterribacter</taxon>
    </lineage>
</organism>
<proteinExistence type="inferred from homology"/>
<reference evidence="6" key="1">
    <citation type="submission" date="2021-02" db="EMBL/GenBank/DDBJ databases">
        <title>Genome sequence of Rhodospirillales sp. strain TMPK1 isolated from soil.</title>
        <authorList>
            <person name="Nakai R."/>
            <person name="Kusada H."/>
            <person name="Tamaki H."/>
        </authorList>
    </citation>
    <scope>NUCLEOTIDE SEQUENCE</scope>
    <source>
        <strain evidence="6">TMPK1</strain>
    </source>
</reference>
<dbReference type="AlphaFoldDB" id="A0A8S8XHN2"/>
<dbReference type="Proteomes" id="UP000681075">
    <property type="component" value="Unassembled WGS sequence"/>
</dbReference>
<protein>
    <submittedName>
        <fullName evidence="6">Nitrate ABC transporter ATP-binding protein</fullName>
    </submittedName>
</protein>
<keyword evidence="4 6" id="KW-0067">ATP-binding</keyword>
<dbReference type="PROSITE" id="PS50893">
    <property type="entry name" value="ABC_TRANSPORTER_2"/>
    <property type="match status" value="1"/>
</dbReference>
<evidence type="ECO:0000313" key="6">
    <source>
        <dbReference type="EMBL" id="GIL41419.1"/>
    </source>
</evidence>
<dbReference type="CDD" id="cd03293">
    <property type="entry name" value="ABC_NrtD_SsuB_transporters"/>
    <property type="match status" value="1"/>
</dbReference>
<name>A0A8S8XHN2_9PROT</name>
<dbReference type="PROSITE" id="PS00211">
    <property type="entry name" value="ABC_TRANSPORTER_1"/>
    <property type="match status" value="1"/>
</dbReference>
<dbReference type="PANTHER" id="PTHR42788:SF13">
    <property type="entry name" value="ALIPHATIC SULFONATES IMPORT ATP-BINDING PROTEIN SSUB"/>
    <property type="match status" value="1"/>
</dbReference>
<evidence type="ECO:0000256" key="2">
    <source>
        <dbReference type="ARBA" id="ARBA00022448"/>
    </source>
</evidence>
<evidence type="ECO:0000256" key="3">
    <source>
        <dbReference type="ARBA" id="ARBA00022741"/>
    </source>
</evidence>
<dbReference type="InterPro" id="IPR050166">
    <property type="entry name" value="ABC_transporter_ATP-bind"/>
</dbReference>
<evidence type="ECO:0000259" key="5">
    <source>
        <dbReference type="PROSITE" id="PS50893"/>
    </source>
</evidence>
<dbReference type="GO" id="GO:0005524">
    <property type="term" value="F:ATP binding"/>
    <property type="evidence" value="ECO:0007669"/>
    <property type="project" value="UniProtKB-KW"/>
</dbReference>
<dbReference type="GO" id="GO:0016887">
    <property type="term" value="F:ATP hydrolysis activity"/>
    <property type="evidence" value="ECO:0007669"/>
    <property type="project" value="InterPro"/>
</dbReference>
<accession>A0A8S8XHN2</accession>
<keyword evidence="3" id="KW-0547">Nucleotide-binding</keyword>
<dbReference type="SMART" id="SM00382">
    <property type="entry name" value="AAA"/>
    <property type="match status" value="1"/>
</dbReference>
<gene>
    <name evidence="6" type="ORF">TMPK1_36560</name>
</gene>
<evidence type="ECO:0000256" key="1">
    <source>
        <dbReference type="ARBA" id="ARBA00005417"/>
    </source>
</evidence>
<keyword evidence="2" id="KW-0813">Transport</keyword>
<evidence type="ECO:0000256" key="4">
    <source>
        <dbReference type="ARBA" id="ARBA00022840"/>
    </source>
</evidence>
<dbReference type="EMBL" id="BOPV01000001">
    <property type="protein sequence ID" value="GIL41419.1"/>
    <property type="molecule type" value="Genomic_DNA"/>
</dbReference>
<dbReference type="InterPro" id="IPR003439">
    <property type="entry name" value="ABC_transporter-like_ATP-bd"/>
</dbReference>
<dbReference type="PANTHER" id="PTHR42788">
    <property type="entry name" value="TAURINE IMPORT ATP-BINDING PROTEIN-RELATED"/>
    <property type="match status" value="1"/>
</dbReference>
<dbReference type="InterPro" id="IPR027417">
    <property type="entry name" value="P-loop_NTPase"/>
</dbReference>
<dbReference type="InterPro" id="IPR003593">
    <property type="entry name" value="AAA+_ATPase"/>
</dbReference>
<feature type="domain" description="ABC transporter" evidence="5">
    <location>
        <begin position="28"/>
        <end position="260"/>
    </location>
</feature>
<dbReference type="Pfam" id="PF00005">
    <property type="entry name" value="ABC_tran"/>
    <property type="match status" value="1"/>
</dbReference>